<feature type="domain" description="DUF7373" evidence="4">
    <location>
        <begin position="251"/>
        <end position="375"/>
    </location>
</feature>
<name>A0AA90SHZ4_9ACTN</name>
<evidence type="ECO:0000256" key="2">
    <source>
        <dbReference type="SAM" id="SignalP"/>
    </source>
</evidence>
<feature type="signal peptide" evidence="2">
    <location>
        <begin position="1"/>
        <end position="20"/>
    </location>
</feature>
<evidence type="ECO:0000256" key="1">
    <source>
        <dbReference type="SAM" id="MobiDB-lite"/>
    </source>
</evidence>
<dbReference type="Pfam" id="PF14032">
    <property type="entry name" value="PknH_C"/>
    <property type="match status" value="1"/>
</dbReference>
<dbReference type="InterPro" id="IPR038232">
    <property type="entry name" value="PknH-like_Extracell_sf"/>
</dbReference>
<feature type="region of interest" description="Disordered" evidence="1">
    <location>
        <begin position="26"/>
        <end position="45"/>
    </location>
</feature>
<sequence>MIRGARAFIVFAAVAVVSIAASGCSSTSTGTAVGDPSLSVDSGNYPTRPRTVAPLGQPEQRIQLALNLASFLVSPTTIDASLSDENGSPGQAIDGPGPLRFFFGETLDPLARSLISGYAIGRRATIGSASATVGVFRYSDAKEASGAVSAVASTRGPDRPRLAGYPEGVAVPAPSGIAADSSWIVPYREFIVLVSTKDLPGHTTTELIQRQQTALDGFLNSKLSASSAEADPFGVLALTVPLAEGGAGTGTGRSAGYYVPAAWIHGNESGSWAAATDLYKRAGVDVVGRAGNIVYRTQSPAQAELLRDHLSPTPLPTAFRRVGQIPGLPSSRCAAQDTSDGASSKTVYNCVATAKNFVVQAFGTSFAQVQQKVAASVKSATSVASVPATTTTRPATVATRTDKLLPTADSVSTLSGLQLATPRRSYERAPDVVVEPSACRPTAQPDSETTWTGAVSTTVDKYTKLQSGAESPLAFGIRAAAFGDAAAADRSYRTTENAIDRCSSYMFEGATWQARRIPTPAANRLNWSINGPSAYCVTSYALVRNVILMAKQCSAKPSDSDVTGRIVDGMTTEAER</sequence>
<dbReference type="Proteomes" id="UP001178281">
    <property type="component" value="Unassembled WGS sequence"/>
</dbReference>
<organism evidence="5 6">
    <name type="scientific">Tsukamurella strandjordii</name>
    <dbReference type="NCBI Taxonomy" id="147577"/>
    <lineage>
        <taxon>Bacteria</taxon>
        <taxon>Bacillati</taxon>
        <taxon>Actinomycetota</taxon>
        <taxon>Actinomycetes</taxon>
        <taxon>Mycobacteriales</taxon>
        <taxon>Tsukamurellaceae</taxon>
        <taxon>Tsukamurella</taxon>
    </lineage>
</organism>
<evidence type="ECO:0000259" key="4">
    <source>
        <dbReference type="Pfam" id="PF24092"/>
    </source>
</evidence>
<keyword evidence="6" id="KW-1185">Reference proteome</keyword>
<gene>
    <name evidence="5" type="ORF">Q7X28_16080</name>
</gene>
<dbReference type="PROSITE" id="PS51257">
    <property type="entry name" value="PROKAR_LIPOPROTEIN"/>
    <property type="match status" value="1"/>
</dbReference>
<evidence type="ECO:0000259" key="3">
    <source>
        <dbReference type="Pfam" id="PF14032"/>
    </source>
</evidence>
<dbReference type="InterPro" id="IPR056463">
    <property type="entry name" value="DUF7373_C"/>
</dbReference>
<dbReference type="EMBL" id="JAUTIX010000006">
    <property type="protein sequence ID" value="MDP0399444.1"/>
    <property type="molecule type" value="Genomic_DNA"/>
</dbReference>
<proteinExistence type="predicted"/>
<evidence type="ECO:0000313" key="6">
    <source>
        <dbReference type="Proteomes" id="UP001178281"/>
    </source>
</evidence>
<dbReference type="InterPro" id="IPR026954">
    <property type="entry name" value="PknH-like_Extracell"/>
</dbReference>
<evidence type="ECO:0000313" key="5">
    <source>
        <dbReference type="EMBL" id="MDP0399444.1"/>
    </source>
</evidence>
<evidence type="ECO:0008006" key="7">
    <source>
        <dbReference type="Google" id="ProtNLM"/>
    </source>
</evidence>
<feature type="chain" id="PRO_5041675841" description="PknH-like extracellular domain-containing protein" evidence="2">
    <location>
        <begin position="21"/>
        <end position="576"/>
    </location>
</feature>
<dbReference type="AlphaFoldDB" id="A0AA90SHZ4"/>
<reference evidence="5" key="1">
    <citation type="submission" date="2023-08" db="EMBL/GenBank/DDBJ databases">
        <title>The draft genome of Tsukamurella strandjordii strain 050030.</title>
        <authorList>
            <person name="Zhao F."/>
            <person name="Feng Y."/>
            <person name="Zong Z."/>
        </authorList>
    </citation>
    <scope>NUCLEOTIDE SEQUENCE</scope>
    <source>
        <strain evidence="5">050030</strain>
    </source>
</reference>
<comment type="caution">
    <text evidence="5">The sequence shown here is derived from an EMBL/GenBank/DDBJ whole genome shotgun (WGS) entry which is preliminary data.</text>
</comment>
<dbReference type="Pfam" id="PF24092">
    <property type="entry name" value="DUF7373_C"/>
    <property type="match status" value="1"/>
</dbReference>
<protein>
    <recommendedName>
        <fullName evidence="7">PknH-like extracellular domain-containing protein</fullName>
    </recommendedName>
</protein>
<dbReference type="Gene3D" id="3.40.1000.70">
    <property type="entry name" value="PknH-like extracellular domain"/>
    <property type="match status" value="1"/>
</dbReference>
<dbReference type="RefSeq" id="WP_305112074.1">
    <property type="nucleotide sequence ID" value="NZ_JAUTIX010000006.1"/>
</dbReference>
<keyword evidence="2" id="KW-0732">Signal</keyword>
<accession>A0AA90SHZ4</accession>
<feature type="domain" description="PknH-like extracellular" evidence="3">
    <location>
        <begin position="399"/>
        <end position="568"/>
    </location>
</feature>